<protein>
    <submittedName>
        <fullName evidence="1">Uncharacterized protein</fullName>
    </submittedName>
</protein>
<dbReference type="AlphaFoldDB" id="A0AAE0ENP0"/>
<keyword evidence="2" id="KW-1185">Reference proteome</keyword>
<dbReference type="EMBL" id="LGRX02035320">
    <property type="protein sequence ID" value="KAK3235313.1"/>
    <property type="molecule type" value="Genomic_DNA"/>
</dbReference>
<comment type="caution">
    <text evidence="1">The sequence shown here is derived from an EMBL/GenBank/DDBJ whole genome shotgun (WGS) entry which is preliminary data.</text>
</comment>
<organism evidence="1 2">
    <name type="scientific">Cymbomonas tetramitiformis</name>
    <dbReference type="NCBI Taxonomy" id="36881"/>
    <lineage>
        <taxon>Eukaryota</taxon>
        <taxon>Viridiplantae</taxon>
        <taxon>Chlorophyta</taxon>
        <taxon>Pyramimonadophyceae</taxon>
        <taxon>Pyramimonadales</taxon>
        <taxon>Pyramimonadaceae</taxon>
        <taxon>Cymbomonas</taxon>
    </lineage>
</organism>
<accession>A0AAE0ENP0</accession>
<evidence type="ECO:0000313" key="2">
    <source>
        <dbReference type="Proteomes" id="UP001190700"/>
    </source>
</evidence>
<proteinExistence type="predicted"/>
<sequence length="140" mass="14288">MASAVISKSKSLISGLVSASSAVVEPAAKGLVSGNEQFVVKESGLLQKFIYSNLAEIPATLSKARAELAAATPAVNVGEMTVAQAGGVAYIFPRKELANCTGVGQNCLGVASCTIFEGSRKCLVITQGIVSVQIDPSQAE</sequence>
<name>A0AAE0ENP0_9CHLO</name>
<gene>
    <name evidence="1" type="ORF">CYMTET_54477</name>
</gene>
<dbReference type="Proteomes" id="UP001190700">
    <property type="component" value="Unassembled WGS sequence"/>
</dbReference>
<evidence type="ECO:0000313" key="1">
    <source>
        <dbReference type="EMBL" id="KAK3235313.1"/>
    </source>
</evidence>
<reference evidence="1 2" key="1">
    <citation type="journal article" date="2015" name="Genome Biol. Evol.">
        <title>Comparative Genomics of a Bacterivorous Green Alga Reveals Evolutionary Causalities and Consequences of Phago-Mixotrophic Mode of Nutrition.</title>
        <authorList>
            <person name="Burns J.A."/>
            <person name="Paasch A."/>
            <person name="Narechania A."/>
            <person name="Kim E."/>
        </authorList>
    </citation>
    <scope>NUCLEOTIDE SEQUENCE [LARGE SCALE GENOMIC DNA]</scope>
    <source>
        <strain evidence="1 2">PLY_AMNH</strain>
    </source>
</reference>